<gene>
    <name evidence="2" type="ORF">ACFO60_24235</name>
</gene>
<protein>
    <submittedName>
        <fullName evidence="2">STM3941 family protein</fullName>
    </submittedName>
</protein>
<sequence length="174" mass="19486">MESGETGVVEWRRSRPKMFFMMLLGMAMVGVCAAMAFDWLSIEPSFLTVGLGWLGAVMFSVFTAGWAWFFVMADPVVIRVGPQGVHDWRVSAGPIPWTDIEQISVLQNQRVRFMIMHMEPAAWRRHLPRGVFRPLAAMAARKYEGLSVGTVGLDRSFDELLAEVGKHYPPTAPA</sequence>
<dbReference type="InterPro" id="IPR048136">
    <property type="entry name" value="STM3941-like"/>
</dbReference>
<evidence type="ECO:0000313" key="3">
    <source>
        <dbReference type="Proteomes" id="UP001596004"/>
    </source>
</evidence>
<keyword evidence="1" id="KW-0812">Transmembrane</keyword>
<name>A0ABV9CLK9_9ACTN</name>
<feature type="transmembrane region" description="Helical" evidence="1">
    <location>
        <begin position="46"/>
        <end position="71"/>
    </location>
</feature>
<feature type="transmembrane region" description="Helical" evidence="1">
    <location>
        <begin position="19"/>
        <end position="40"/>
    </location>
</feature>
<dbReference type="RefSeq" id="WP_380843753.1">
    <property type="nucleotide sequence ID" value="NZ_JBHSFP010000018.1"/>
</dbReference>
<comment type="caution">
    <text evidence="2">The sequence shown here is derived from an EMBL/GenBank/DDBJ whole genome shotgun (WGS) entry which is preliminary data.</text>
</comment>
<dbReference type="NCBIfam" id="NF041635">
    <property type="entry name" value="STM3941_fam"/>
    <property type="match status" value="1"/>
</dbReference>
<reference evidence="3" key="1">
    <citation type="journal article" date="2019" name="Int. J. Syst. Evol. Microbiol.">
        <title>The Global Catalogue of Microorganisms (GCM) 10K type strain sequencing project: providing services to taxonomists for standard genome sequencing and annotation.</title>
        <authorList>
            <consortium name="The Broad Institute Genomics Platform"/>
            <consortium name="The Broad Institute Genome Sequencing Center for Infectious Disease"/>
            <person name="Wu L."/>
            <person name="Ma J."/>
        </authorList>
    </citation>
    <scope>NUCLEOTIDE SEQUENCE [LARGE SCALE GENOMIC DNA]</scope>
    <source>
        <strain evidence="3">CGMCC 4.7132</strain>
    </source>
</reference>
<evidence type="ECO:0000313" key="2">
    <source>
        <dbReference type="EMBL" id="MFC4533883.1"/>
    </source>
</evidence>
<dbReference type="EMBL" id="JBHSFP010000018">
    <property type="protein sequence ID" value="MFC4533883.1"/>
    <property type="molecule type" value="Genomic_DNA"/>
</dbReference>
<dbReference type="Proteomes" id="UP001596004">
    <property type="component" value="Unassembled WGS sequence"/>
</dbReference>
<keyword evidence="3" id="KW-1185">Reference proteome</keyword>
<accession>A0ABV9CLK9</accession>
<organism evidence="2 3">
    <name type="scientific">Sphaerisporangium dianthi</name>
    <dbReference type="NCBI Taxonomy" id="1436120"/>
    <lineage>
        <taxon>Bacteria</taxon>
        <taxon>Bacillati</taxon>
        <taxon>Actinomycetota</taxon>
        <taxon>Actinomycetes</taxon>
        <taxon>Streptosporangiales</taxon>
        <taxon>Streptosporangiaceae</taxon>
        <taxon>Sphaerisporangium</taxon>
    </lineage>
</organism>
<keyword evidence="1" id="KW-1133">Transmembrane helix</keyword>
<evidence type="ECO:0000256" key="1">
    <source>
        <dbReference type="SAM" id="Phobius"/>
    </source>
</evidence>
<keyword evidence="1" id="KW-0472">Membrane</keyword>
<proteinExistence type="predicted"/>